<protein>
    <submittedName>
        <fullName evidence="2">PhnB protein</fullName>
    </submittedName>
</protein>
<dbReference type="PANTHER" id="PTHR33990">
    <property type="entry name" value="PROTEIN YJDN-RELATED"/>
    <property type="match status" value="1"/>
</dbReference>
<sequence length="143" mass="16411">MIIYPHLSFDGKAEEAFTFYQSVLGGNFESGFHYFEDIPGAQIPDEEKRRIMHVNLILSPDQQIMGSDSMPSAGHQVHMGNNNHISLGVDSKQQGKEFFEKLSEGGEIESPYQKMFWNAYFASFKDKFGVSWMINYNLKENEE</sequence>
<evidence type="ECO:0000259" key="1">
    <source>
        <dbReference type="Pfam" id="PF06983"/>
    </source>
</evidence>
<name>A0A1I5JYW7_9BACT</name>
<dbReference type="Proteomes" id="UP000199564">
    <property type="component" value="Unassembled WGS sequence"/>
</dbReference>
<reference evidence="3" key="1">
    <citation type="submission" date="2016-10" db="EMBL/GenBank/DDBJ databases">
        <authorList>
            <person name="Varghese N."/>
            <person name="Submissions S."/>
        </authorList>
    </citation>
    <scope>NUCLEOTIDE SEQUENCE [LARGE SCALE GENOMIC DNA]</scope>
    <source>
        <strain evidence="3">DSM 15282</strain>
    </source>
</reference>
<dbReference type="PANTHER" id="PTHR33990:SF1">
    <property type="entry name" value="PROTEIN YJDN"/>
    <property type="match status" value="1"/>
</dbReference>
<dbReference type="Gene3D" id="3.10.180.10">
    <property type="entry name" value="2,3-Dihydroxybiphenyl 1,2-Dioxygenase, domain 1"/>
    <property type="match status" value="1"/>
</dbReference>
<dbReference type="STRING" id="226506.SAMN04488519_11469"/>
<dbReference type="InterPro" id="IPR029068">
    <property type="entry name" value="Glyas_Bleomycin-R_OHBP_Dase"/>
</dbReference>
<dbReference type="EMBL" id="FOVW01000014">
    <property type="protein sequence ID" value="SFO78014.1"/>
    <property type="molecule type" value="Genomic_DNA"/>
</dbReference>
<evidence type="ECO:0000313" key="2">
    <source>
        <dbReference type="EMBL" id="SFO78014.1"/>
    </source>
</evidence>
<dbReference type="Pfam" id="PF06983">
    <property type="entry name" value="3-dmu-9_3-mt"/>
    <property type="match status" value="1"/>
</dbReference>
<dbReference type="SUPFAM" id="SSF54593">
    <property type="entry name" value="Glyoxalase/Bleomycin resistance protein/Dihydroxybiphenyl dioxygenase"/>
    <property type="match status" value="1"/>
</dbReference>
<keyword evidence="3" id="KW-1185">Reference proteome</keyword>
<feature type="domain" description="PhnB-like" evidence="1">
    <location>
        <begin position="3"/>
        <end position="134"/>
    </location>
</feature>
<accession>A0A1I5JYW7</accession>
<dbReference type="CDD" id="cd06588">
    <property type="entry name" value="PhnB_like"/>
    <property type="match status" value="1"/>
</dbReference>
<proteinExistence type="predicted"/>
<evidence type="ECO:0000313" key="3">
    <source>
        <dbReference type="Proteomes" id="UP000199564"/>
    </source>
</evidence>
<dbReference type="RefSeq" id="WP_091655656.1">
    <property type="nucleotide sequence ID" value="NZ_FOVW01000014.1"/>
</dbReference>
<gene>
    <name evidence="2" type="ORF">SAMN04488519_11469</name>
</gene>
<organism evidence="2 3">
    <name type="scientific">Algoriphagus ornithinivorans</name>
    <dbReference type="NCBI Taxonomy" id="226506"/>
    <lineage>
        <taxon>Bacteria</taxon>
        <taxon>Pseudomonadati</taxon>
        <taxon>Bacteroidota</taxon>
        <taxon>Cytophagia</taxon>
        <taxon>Cytophagales</taxon>
        <taxon>Cyclobacteriaceae</taxon>
        <taxon>Algoriphagus</taxon>
    </lineage>
</organism>
<dbReference type="AlphaFoldDB" id="A0A1I5JYW7"/>
<dbReference type="InterPro" id="IPR028973">
    <property type="entry name" value="PhnB-like"/>
</dbReference>